<gene>
    <name evidence="1" type="ORF">EC501_18145</name>
</gene>
<keyword evidence="2" id="KW-1185">Reference proteome</keyword>
<dbReference type="RefSeq" id="WP_122973738.1">
    <property type="nucleotide sequence ID" value="NZ_RHLQ01000092.1"/>
</dbReference>
<accession>A0A3M8GYP0</accession>
<name>A0A3M8GYP0_9BACI</name>
<dbReference type="Proteomes" id="UP000279909">
    <property type="component" value="Unassembled WGS sequence"/>
</dbReference>
<dbReference type="EMBL" id="RHLQ01000092">
    <property type="protein sequence ID" value="RNC95381.1"/>
    <property type="molecule type" value="Genomic_DNA"/>
</dbReference>
<protein>
    <submittedName>
        <fullName evidence="1">Uncharacterized protein</fullName>
    </submittedName>
</protein>
<reference evidence="1 2" key="1">
    <citation type="journal article" date="2014" name="Int. J. Syst. Evol. Microbiol.">
        <title>Lysinibacillus halotolerans sp. nov., isolated from saline-alkaline soil.</title>
        <authorList>
            <person name="Kong D."/>
            <person name="Wang Y."/>
            <person name="Zhao B."/>
            <person name="Li Y."/>
            <person name="Song J."/>
            <person name="Zhai Y."/>
            <person name="Zhang C."/>
            <person name="Wang H."/>
            <person name="Chen X."/>
            <person name="Zhao B."/>
            <person name="Ruan Z."/>
        </authorList>
    </citation>
    <scope>NUCLEOTIDE SEQUENCE [LARGE SCALE GENOMIC DNA]</scope>
    <source>
        <strain evidence="1 2">MCCC 1A12703</strain>
    </source>
</reference>
<comment type="caution">
    <text evidence="1">The sequence shown here is derived from an EMBL/GenBank/DDBJ whole genome shotgun (WGS) entry which is preliminary data.</text>
</comment>
<evidence type="ECO:0000313" key="2">
    <source>
        <dbReference type="Proteomes" id="UP000279909"/>
    </source>
</evidence>
<organism evidence="1 2">
    <name type="scientific">Lysinibacillus halotolerans</name>
    <dbReference type="NCBI Taxonomy" id="1368476"/>
    <lineage>
        <taxon>Bacteria</taxon>
        <taxon>Bacillati</taxon>
        <taxon>Bacillota</taxon>
        <taxon>Bacilli</taxon>
        <taxon>Bacillales</taxon>
        <taxon>Bacillaceae</taxon>
        <taxon>Lysinibacillus</taxon>
    </lineage>
</organism>
<proteinExistence type="predicted"/>
<dbReference type="AlphaFoldDB" id="A0A3M8GYP0"/>
<evidence type="ECO:0000313" key="1">
    <source>
        <dbReference type="EMBL" id="RNC95381.1"/>
    </source>
</evidence>
<sequence length="64" mass="7150">MAKTSIKTGWCVEGLSITSADSWCCSVCDERISTDDQTTKGGWFDYDNSGKLGFIHVDCYQREC</sequence>